<evidence type="ECO:0000256" key="6">
    <source>
        <dbReference type="ARBA" id="ARBA00022619"/>
    </source>
</evidence>
<keyword evidence="9 15" id="KW-0862">Zinc</keyword>
<evidence type="ECO:0000256" key="7">
    <source>
        <dbReference type="ARBA" id="ARBA00022723"/>
    </source>
</evidence>
<evidence type="ECO:0000256" key="10">
    <source>
        <dbReference type="ARBA" id="ARBA00022857"/>
    </source>
</evidence>
<protein>
    <recommendedName>
        <fullName evidence="15">Riboflavin biosynthesis protein RibD</fullName>
    </recommendedName>
    <domain>
        <recommendedName>
            <fullName evidence="15">Diaminohydroxyphosphoribosylaminopyrimidine deaminase</fullName>
            <shortName evidence="15">DRAP deaminase</shortName>
            <ecNumber evidence="15">3.5.4.26</ecNumber>
        </recommendedName>
        <alternativeName>
            <fullName evidence="15">Riboflavin-specific deaminase</fullName>
        </alternativeName>
    </domain>
    <domain>
        <recommendedName>
            <fullName evidence="15">5-amino-6-(5-phosphoribosylamino)uracil reductase</fullName>
            <ecNumber evidence="15">1.1.1.193</ecNumber>
        </recommendedName>
        <alternativeName>
            <fullName evidence="15">HTP reductase</fullName>
        </alternativeName>
    </domain>
</protein>
<dbReference type="Gene3D" id="3.40.140.10">
    <property type="entry name" value="Cytidine Deaminase, domain 2"/>
    <property type="match status" value="1"/>
</dbReference>
<comment type="pathway">
    <text evidence="2 15">Cofactor biosynthesis; riboflavin biosynthesis; 5-amino-6-(D-ribitylamino)uracil from GTP: step 2/4.</text>
</comment>
<sequence>MVKVENIDEKYMKEAIDLAKKGAGWVNPNPMVGAVIVKSGKVIGFGYHEKYKMAHAERNALANCIESPEGATMYVTLEPCCHHGNTGPCTEAIIEKKIKRLVVGSFDPNPLVSGKGIQTLRDSGIEVVEGVLREECDELNKVFFHYIKNKTPYVTMKYAMTIDGKMATYSGKSKWISTEESRANVHMDRHKNSAILVGVETVIKDDPMLNCRIEGIEKYIDIGDIKYPLTSPIRIICDSFLRTPLDSKIVKTADKYRTIIASCEEDEEKIEEYRKKNCEVLKVKSLEKRVDLKDLMKKLGELSIDSVLIEGGASINWSALENNIVNKVQAYIAPKIFGGQYAKTPITGAGVDSPSQAFELKNKIIKIFGEDIFIEGEVK</sequence>
<evidence type="ECO:0000256" key="15">
    <source>
        <dbReference type="PIRNR" id="PIRNR006769"/>
    </source>
</evidence>
<dbReference type="InterPro" id="IPR016192">
    <property type="entry name" value="APOBEC/CMP_deaminase_Zn-bd"/>
</dbReference>
<evidence type="ECO:0000256" key="12">
    <source>
        <dbReference type="ARBA" id="ARBA00023268"/>
    </source>
</evidence>
<dbReference type="Gene3D" id="3.40.430.10">
    <property type="entry name" value="Dihydrofolate Reductase, subunit A"/>
    <property type="match status" value="1"/>
</dbReference>
<comment type="caution">
    <text evidence="20">The sequence shown here is derived from an EMBL/GenBank/DDBJ whole genome shotgun (WGS) entry which is preliminary data.</text>
</comment>
<evidence type="ECO:0000256" key="1">
    <source>
        <dbReference type="ARBA" id="ARBA00002151"/>
    </source>
</evidence>
<feature type="binding site" evidence="17">
    <location>
        <position position="173"/>
    </location>
    <ligand>
        <name>substrate</name>
    </ligand>
</feature>
<dbReference type="NCBIfam" id="TIGR00227">
    <property type="entry name" value="ribD_Cterm"/>
    <property type="match status" value="1"/>
</dbReference>
<feature type="binding site" evidence="17">
    <location>
        <position position="159"/>
    </location>
    <ligand>
        <name>NADP(+)</name>
        <dbReference type="ChEBI" id="CHEBI:58349"/>
    </ligand>
</feature>
<dbReference type="InterPro" id="IPR004794">
    <property type="entry name" value="Eubact_RibD"/>
</dbReference>
<dbReference type="InterPro" id="IPR002125">
    <property type="entry name" value="CMP_dCMP_dom"/>
</dbReference>
<feature type="binding site" evidence="18">
    <location>
        <position position="89"/>
    </location>
    <ligand>
        <name>Zn(2+)</name>
        <dbReference type="ChEBI" id="CHEBI:29105"/>
        <note>catalytic</note>
    </ligand>
</feature>
<feature type="binding site" evidence="17">
    <location>
        <position position="212"/>
    </location>
    <ligand>
        <name>substrate</name>
    </ligand>
</feature>
<feature type="binding site" evidence="17">
    <location>
        <position position="205"/>
    </location>
    <ligand>
        <name>NADP(+)</name>
        <dbReference type="ChEBI" id="CHEBI:58349"/>
    </ligand>
</feature>
<evidence type="ECO:0000256" key="18">
    <source>
        <dbReference type="PIRSR" id="PIRSR006769-3"/>
    </source>
</evidence>
<dbReference type="SUPFAM" id="SSF53597">
    <property type="entry name" value="Dihydrofolate reductase-like"/>
    <property type="match status" value="1"/>
</dbReference>
<evidence type="ECO:0000256" key="9">
    <source>
        <dbReference type="ARBA" id="ARBA00022833"/>
    </source>
</evidence>
<feature type="binding site" evidence="17">
    <location>
        <begin position="312"/>
        <end position="318"/>
    </location>
    <ligand>
        <name>NADP(+)</name>
        <dbReference type="ChEBI" id="CHEBI:58349"/>
    </ligand>
</feature>
<keyword evidence="7 15" id="KW-0479">Metal-binding</keyword>
<evidence type="ECO:0000313" key="21">
    <source>
        <dbReference type="Proteomes" id="UP000241434"/>
    </source>
</evidence>
<gene>
    <name evidence="20" type="ORF">UF10_08360</name>
</gene>
<evidence type="ECO:0000256" key="3">
    <source>
        <dbReference type="ARBA" id="ARBA00004910"/>
    </source>
</evidence>
<dbReference type="GO" id="GO:0009231">
    <property type="term" value="P:riboflavin biosynthetic process"/>
    <property type="evidence" value="ECO:0007669"/>
    <property type="project" value="UniProtKB-UniPathway"/>
</dbReference>
<comment type="similarity">
    <text evidence="4 15">In the N-terminal section; belongs to the cytidine and deoxycytidylate deaminase family.</text>
</comment>
<keyword evidence="12" id="KW-0511">Multifunctional enzyme</keyword>
<dbReference type="PIRSF" id="PIRSF006769">
    <property type="entry name" value="RibD"/>
    <property type="match status" value="1"/>
</dbReference>
<dbReference type="NCBIfam" id="TIGR00326">
    <property type="entry name" value="eubact_ribD"/>
    <property type="match status" value="1"/>
</dbReference>
<keyword evidence="10 15" id="KW-0521">NADP</keyword>
<feature type="binding site" evidence="17">
    <location>
        <position position="310"/>
    </location>
    <ligand>
        <name>substrate</name>
    </ligand>
</feature>
<dbReference type="InterPro" id="IPR016193">
    <property type="entry name" value="Cytidine_deaminase-like"/>
</dbReference>
<dbReference type="GO" id="GO:0008835">
    <property type="term" value="F:diaminohydroxyphosphoribosylaminopyrimidine deaminase activity"/>
    <property type="evidence" value="ECO:0007669"/>
    <property type="project" value="UniProtKB-EC"/>
</dbReference>
<dbReference type="PANTHER" id="PTHR38011:SF7">
    <property type="entry name" value="2,5-DIAMINO-6-RIBOSYLAMINO-4(3H)-PYRIMIDINONE 5'-PHOSPHATE REDUCTASE"/>
    <property type="match status" value="1"/>
</dbReference>
<dbReference type="UniPathway" id="UPA00275">
    <property type="reaction ID" value="UER00401"/>
</dbReference>
<comment type="function">
    <text evidence="1 15">Converts 2,5-diamino-6-(ribosylamino)-4(3h)-pyrimidinone 5'-phosphate into 5-amino-6-(ribosylamino)-2,4(1h,3h)-pyrimidinedione 5'-phosphate.</text>
</comment>
<evidence type="ECO:0000256" key="13">
    <source>
        <dbReference type="ARBA" id="ARBA00049861"/>
    </source>
</evidence>
<dbReference type="EC" id="1.1.1.193" evidence="15"/>
<evidence type="ECO:0000256" key="14">
    <source>
        <dbReference type="ARBA" id="ARBA00049886"/>
    </source>
</evidence>
<organism evidence="20 21">
    <name type="scientific">Peptostreptococcus russellii</name>
    <dbReference type="NCBI Taxonomy" id="215200"/>
    <lineage>
        <taxon>Bacteria</taxon>
        <taxon>Bacillati</taxon>
        <taxon>Bacillota</taxon>
        <taxon>Clostridia</taxon>
        <taxon>Peptostreptococcales</taxon>
        <taxon>Peptostreptococcaceae</taxon>
        <taxon>Peptostreptococcus</taxon>
    </lineage>
</organism>
<evidence type="ECO:0000256" key="17">
    <source>
        <dbReference type="PIRSR" id="PIRSR006769-2"/>
    </source>
</evidence>
<feature type="binding site" evidence="18">
    <location>
        <position position="55"/>
    </location>
    <ligand>
        <name>Zn(2+)</name>
        <dbReference type="ChEBI" id="CHEBI:29105"/>
        <note>catalytic</note>
    </ligand>
</feature>
<accession>A0A2P7PYS2</accession>
<dbReference type="InterPro" id="IPR024072">
    <property type="entry name" value="DHFR-like_dom_sf"/>
</dbReference>
<feature type="binding site" evidence="17">
    <location>
        <position position="239"/>
    </location>
    <ligand>
        <name>NADP(+)</name>
        <dbReference type="ChEBI" id="CHEBI:58349"/>
    </ligand>
</feature>
<feature type="active site" description="Proton donor" evidence="16">
    <location>
        <position position="57"/>
    </location>
</feature>
<dbReference type="GO" id="GO:0050661">
    <property type="term" value="F:NADP binding"/>
    <property type="evidence" value="ECO:0007669"/>
    <property type="project" value="InterPro"/>
</dbReference>
<dbReference type="GO" id="GO:0008703">
    <property type="term" value="F:5-amino-6-(5-phosphoribosylamino)uracil reductase activity"/>
    <property type="evidence" value="ECO:0007669"/>
    <property type="project" value="UniProtKB-EC"/>
</dbReference>
<proteinExistence type="inferred from homology"/>
<evidence type="ECO:0000256" key="2">
    <source>
        <dbReference type="ARBA" id="ARBA00004882"/>
    </source>
</evidence>
<comment type="similarity">
    <text evidence="5 15">In the C-terminal section; belongs to the HTP reductase family.</text>
</comment>
<dbReference type="PROSITE" id="PS00903">
    <property type="entry name" value="CYT_DCMP_DEAMINASES_1"/>
    <property type="match status" value="1"/>
</dbReference>
<keyword evidence="8 15" id="KW-0378">Hydrolase</keyword>
<dbReference type="Pfam" id="PF00383">
    <property type="entry name" value="dCMP_cyt_deam_1"/>
    <property type="match status" value="1"/>
</dbReference>
<feature type="binding site" evidence="18">
    <location>
        <position position="80"/>
    </location>
    <ligand>
        <name>Zn(2+)</name>
        <dbReference type="ChEBI" id="CHEBI:29105"/>
        <note>catalytic</note>
    </ligand>
</feature>
<dbReference type="RefSeq" id="WP_207654587.1">
    <property type="nucleotide sequence ID" value="NZ_JYGE01000007.1"/>
</dbReference>
<name>A0A2P7PYS2_9FIRM</name>
<evidence type="ECO:0000256" key="5">
    <source>
        <dbReference type="ARBA" id="ARBA00007417"/>
    </source>
</evidence>
<feature type="binding site" evidence="17">
    <location>
        <position position="201"/>
    </location>
    <ligand>
        <name>NADP(+)</name>
        <dbReference type="ChEBI" id="CHEBI:58349"/>
    </ligand>
</feature>
<dbReference type="EMBL" id="JYGE01000007">
    <property type="protein sequence ID" value="PSJ30865.1"/>
    <property type="molecule type" value="Genomic_DNA"/>
</dbReference>
<keyword evidence="21" id="KW-1185">Reference proteome</keyword>
<dbReference type="PROSITE" id="PS51747">
    <property type="entry name" value="CYT_DCMP_DEAMINASES_2"/>
    <property type="match status" value="1"/>
</dbReference>
<dbReference type="GO" id="GO:0008270">
    <property type="term" value="F:zinc ion binding"/>
    <property type="evidence" value="ECO:0007669"/>
    <property type="project" value="InterPro"/>
</dbReference>
<dbReference type="InterPro" id="IPR002734">
    <property type="entry name" value="RibDG_C"/>
</dbReference>
<feature type="binding site" evidence="17">
    <location>
        <position position="209"/>
    </location>
    <ligand>
        <name>substrate</name>
    </ligand>
</feature>
<feature type="binding site" evidence="17">
    <location>
        <position position="175"/>
    </location>
    <ligand>
        <name>NADP(+)</name>
        <dbReference type="ChEBI" id="CHEBI:58349"/>
    </ligand>
</feature>
<dbReference type="PANTHER" id="PTHR38011">
    <property type="entry name" value="DIHYDROFOLATE REDUCTASE FAMILY PROTEIN (AFU_ORTHOLOGUE AFUA_8G06820)"/>
    <property type="match status" value="1"/>
</dbReference>
<dbReference type="CDD" id="cd01284">
    <property type="entry name" value="Riboflavin_deaminase-reductase"/>
    <property type="match status" value="1"/>
</dbReference>
<dbReference type="Pfam" id="PF01872">
    <property type="entry name" value="RibD_C"/>
    <property type="match status" value="1"/>
</dbReference>
<feature type="binding site" evidence="17">
    <location>
        <position position="189"/>
    </location>
    <ligand>
        <name>substrate</name>
    </ligand>
</feature>
<dbReference type="Proteomes" id="UP000241434">
    <property type="component" value="Unassembled WGS sequence"/>
</dbReference>
<dbReference type="InterPro" id="IPR050765">
    <property type="entry name" value="Riboflavin_Biosynth_HTPR"/>
</dbReference>
<comment type="cofactor">
    <cofactor evidence="15 18">
        <name>Zn(2+)</name>
        <dbReference type="ChEBI" id="CHEBI:29105"/>
    </cofactor>
    <text evidence="15 18">Binds 1 zinc ion.</text>
</comment>
<comment type="catalytic activity">
    <reaction evidence="13 15">
        <text>5-amino-6-(5-phospho-D-ribitylamino)uracil + NADP(+) = 5-amino-6-(5-phospho-D-ribosylamino)uracil + NADPH + H(+)</text>
        <dbReference type="Rhea" id="RHEA:17845"/>
        <dbReference type="ChEBI" id="CHEBI:15378"/>
        <dbReference type="ChEBI" id="CHEBI:57783"/>
        <dbReference type="ChEBI" id="CHEBI:58349"/>
        <dbReference type="ChEBI" id="CHEBI:58421"/>
        <dbReference type="ChEBI" id="CHEBI:58453"/>
        <dbReference type="EC" id="1.1.1.193"/>
    </reaction>
</comment>
<evidence type="ECO:0000256" key="4">
    <source>
        <dbReference type="ARBA" id="ARBA00005259"/>
    </source>
</evidence>
<evidence type="ECO:0000256" key="16">
    <source>
        <dbReference type="PIRSR" id="PIRSR006769-1"/>
    </source>
</evidence>
<evidence type="ECO:0000313" key="20">
    <source>
        <dbReference type="EMBL" id="PSJ30865.1"/>
    </source>
</evidence>
<dbReference type="SUPFAM" id="SSF53927">
    <property type="entry name" value="Cytidine deaminase-like"/>
    <property type="match status" value="1"/>
</dbReference>
<evidence type="ECO:0000256" key="11">
    <source>
        <dbReference type="ARBA" id="ARBA00023002"/>
    </source>
</evidence>
<dbReference type="EC" id="3.5.4.26" evidence="15"/>
<comment type="pathway">
    <text evidence="3 15">Cofactor biosynthesis; riboflavin biosynthesis; 5-amino-6-(D-ribitylamino)uracil from GTP: step 3/4.</text>
</comment>
<keyword evidence="11 15" id="KW-0560">Oxidoreductase</keyword>
<keyword evidence="6 15" id="KW-0686">Riboflavin biosynthesis</keyword>
<dbReference type="InterPro" id="IPR011549">
    <property type="entry name" value="RibD_C"/>
</dbReference>
<reference evidence="20" key="1">
    <citation type="thesis" date="2015" institute="Rutgers" country="The State University of New Jersey, 14 College Farm Rd., New Brunswick, NJ, USA">
        <title>Ammonia toxicity in bacteria and its implications for treatment of and resource recovery from highly nitrogenous organic wastes.</title>
        <authorList>
            <person name="Luther A.K."/>
        </authorList>
    </citation>
    <scope>NUCLEOTIDE SEQUENCE</scope>
    <source>
        <strain evidence="20">RT-10B</strain>
    </source>
</reference>
<evidence type="ECO:0000256" key="8">
    <source>
        <dbReference type="ARBA" id="ARBA00022801"/>
    </source>
</evidence>
<dbReference type="AlphaFoldDB" id="A0A2P7PYS2"/>
<comment type="catalytic activity">
    <reaction evidence="14 15">
        <text>2,5-diamino-6-hydroxy-4-(5-phosphoribosylamino)-pyrimidine + H2O + H(+) = 5-amino-6-(5-phospho-D-ribosylamino)uracil + NH4(+)</text>
        <dbReference type="Rhea" id="RHEA:21868"/>
        <dbReference type="ChEBI" id="CHEBI:15377"/>
        <dbReference type="ChEBI" id="CHEBI:15378"/>
        <dbReference type="ChEBI" id="CHEBI:28938"/>
        <dbReference type="ChEBI" id="CHEBI:58453"/>
        <dbReference type="ChEBI" id="CHEBI:58614"/>
        <dbReference type="EC" id="3.5.4.26"/>
    </reaction>
</comment>
<evidence type="ECO:0000259" key="19">
    <source>
        <dbReference type="PROSITE" id="PS51747"/>
    </source>
</evidence>
<dbReference type="FunFam" id="3.40.140.10:FF:000025">
    <property type="entry name" value="Riboflavin biosynthesis protein RibD"/>
    <property type="match status" value="1"/>
</dbReference>
<feature type="domain" description="CMP/dCMP-type deaminase" evidence="19">
    <location>
        <begin position="6"/>
        <end position="128"/>
    </location>
</feature>